<evidence type="ECO:0000256" key="3">
    <source>
        <dbReference type="ARBA" id="ARBA00023157"/>
    </source>
</evidence>
<evidence type="ECO:0000256" key="1">
    <source>
        <dbReference type="ARBA" id="ARBA00022448"/>
    </source>
</evidence>
<dbReference type="InterPro" id="IPR036249">
    <property type="entry name" value="Thioredoxin-like_sf"/>
</dbReference>
<dbReference type="InterPro" id="IPR017937">
    <property type="entry name" value="Thioredoxin_CS"/>
</dbReference>
<dbReference type="InterPro" id="IPR005746">
    <property type="entry name" value="Thioredoxin"/>
</dbReference>
<accession>A0A0F9AXP1</accession>
<dbReference type="PANTHER" id="PTHR45663">
    <property type="entry name" value="GEO12009P1"/>
    <property type="match status" value="1"/>
</dbReference>
<sequence length="107" mass="12206">MSKIINTTDSNFDNDINKAGKLVLVDMWAEWCGPCKMMEPVLEEIINEKGDSVQLVKINIDENQETPVKYSVMNIPTLLFFKDGKEVDRVIGAVPKKQLEKKIEDHL</sequence>
<feature type="domain" description="Thioredoxin" evidence="5">
    <location>
        <begin position="1"/>
        <end position="107"/>
    </location>
</feature>
<evidence type="ECO:0000313" key="6">
    <source>
        <dbReference type="EMBL" id="KKK77106.1"/>
    </source>
</evidence>
<dbReference type="CDD" id="cd02947">
    <property type="entry name" value="TRX_family"/>
    <property type="match status" value="1"/>
</dbReference>
<dbReference type="NCBIfam" id="TIGR01068">
    <property type="entry name" value="thioredoxin"/>
    <property type="match status" value="1"/>
</dbReference>
<dbReference type="FunFam" id="3.40.30.10:FF:000001">
    <property type="entry name" value="Thioredoxin"/>
    <property type="match status" value="1"/>
</dbReference>
<dbReference type="Gene3D" id="3.40.30.10">
    <property type="entry name" value="Glutaredoxin"/>
    <property type="match status" value="1"/>
</dbReference>
<proteinExistence type="predicted"/>
<evidence type="ECO:0000259" key="5">
    <source>
        <dbReference type="PROSITE" id="PS51352"/>
    </source>
</evidence>
<protein>
    <recommendedName>
        <fullName evidence="5">Thioredoxin domain-containing protein</fullName>
    </recommendedName>
</protein>
<keyword evidence="2" id="KW-0249">Electron transport</keyword>
<dbReference type="PROSITE" id="PS51352">
    <property type="entry name" value="THIOREDOXIN_2"/>
    <property type="match status" value="1"/>
</dbReference>
<dbReference type="PRINTS" id="PR00421">
    <property type="entry name" value="THIOREDOXIN"/>
</dbReference>
<organism evidence="6">
    <name type="scientific">marine sediment metagenome</name>
    <dbReference type="NCBI Taxonomy" id="412755"/>
    <lineage>
        <taxon>unclassified sequences</taxon>
        <taxon>metagenomes</taxon>
        <taxon>ecological metagenomes</taxon>
    </lineage>
</organism>
<dbReference type="EMBL" id="LAZR01055114">
    <property type="protein sequence ID" value="KKK77106.1"/>
    <property type="molecule type" value="Genomic_DNA"/>
</dbReference>
<dbReference type="GO" id="GO:0005829">
    <property type="term" value="C:cytosol"/>
    <property type="evidence" value="ECO:0007669"/>
    <property type="project" value="TreeGrafter"/>
</dbReference>
<dbReference type="PROSITE" id="PS00194">
    <property type="entry name" value="THIOREDOXIN_1"/>
    <property type="match status" value="1"/>
</dbReference>
<dbReference type="SUPFAM" id="SSF52833">
    <property type="entry name" value="Thioredoxin-like"/>
    <property type="match status" value="1"/>
</dbReference>
<dbReference type="PIRSF" id="PIRSF000077">
    <property type="entry name" value="Thioredoxin"/>
    <property type="match status" value="1"/>
</dbReference>
<keyword evidence="3" id="KW-1015">Disulfide bond</keyword>
<dbReference type="AlphaFoldDB" id="A0A0F9AXP1"/>
<dbReference type="InterPro" id="IPR013766">
    <property type="entry name" value="Thioredoxin_domain"/>
</dbReference>
<dbReference type="GO" id="GO:0045454">
    <property type="term" value="P:cell redox homeostasis"/>
    <property type="evidence" value="ECO:0007669"/>
    <property type="project" value="TreeGrafter"/>
</dbReference>
<name>A0A0F9AXP1_9ZZZZ</name>
<keyword evidence="1" id="KW-0813">Transport</keyword>
<gene>
    <name evidence="6" type="ORF">LCGC14_2856950</name>
</gene>
<comment type="caution">
    <text evidence="6">The sequence shown here is derived from an EMBL/GenBank/DDBJ whole genome shotgun (WGS) entry which is preliminary data.</text>
</comment>
<dbReference type="Pfam" id="PF00085">
    <property type="entry name" value="Thioredoxin"/>
    <property type="match status" value="1"/>
</dbReference>
<evidence type="ECO:0000256" key="4">
    <source>
        <dbReference type="ARBA" id="ARBA00023284"/>
    </source>
</evidence>
<dbReference type="GO" id="GO:0015035">
    <property type="term" value="F:protein-disulfide reductase activity"/>
    <property type="evidence" value="ECO:0007669"/>
    <property type="project" value="InterPro"/>
</dbReference>
<reference evidence="6" key="1">
    <citation type="journal article" date="2015" name="Nature">
        <title>Complex archaea that bridge the gap between prokaryotes and eukaryotes.</title>
        <authorList>
            <person name="Spang A."/>
            <person name="Saw J.H."/>
            <person name="Jorgensen S.L."/>
            <person name="Zaremba-Niedzwiedzka K."/>
            <person name="Martijn J."/>
            <person name="Lind A.E."/>
            <person name="van Eijk R."/>
            <person name="Schleper C."/>
            <person name="Guy L."/>
            <person name="Ettema T.J."/>
        </authorList>
    </citation>
    <scope>NUCLEOTIDE SEQUENCE</scope>
</reference>
<evidence type="ECO:0000256" key="2">
    <source>
        <dbReference type="ARBA" id="ARBA00022982"/>
    </source>
</evidence>
<keyword evidence="4" id="KW-0676">Redox-active center</keyword>
<dbReference type="PANTHER" id="PTHR45663:SF11">
    <property type="entry name" value="GEO12009P1"/>
    <property type="match status" value="1"/>
</dbReference>